<dbReference type="SMART" id="SM00903">
    <property type="entry name" value="Flavin_Reduct"/>
    <property type="match status" value="1"/>
</dbReference>
<dbReference type="PANTHER" id="PTHR30466:SF1">
    <property type="entry name" value="FMN REDUCTASE (NADH) RUTF"/>
    <property type="match status" value="1"/>
</dbReference>
<keyword evidence="1" id="KW-0560">Oxidoreductase</keyword>
<dbReference type="VEuPathDB" id="FungiDB:CAGL0G03201g"/>
<dbReference type="InterPro" id="IPR050268">
    <property type="entry name" value="NADH-dep_flavin_reductase"/>
</dbReference>
<reference evidence="3 4" key="1">
    <citation type="submission" date="2015-10" db="EMBL/GenBank/DDBJ databases">
        <title>Draft genomes sequences of Candida glabrata isolates 1A, 1B, 2A, 2B, 3A and 3B.</title>
        <authorList>
            <person name="Haavelsrud O.E."/>
            <person name="Gaustad P."/>
        </authorList>
    </citation>
    <scope>NUCLEOTIDE SEQUENCE [LARGE SCALE GENOMIC DNA]</scope>
    <source>
        <strain evidence="3">910700640</strain>
    </source>
</reference>
<dbReference type="GO" id="GO:0010181">
    <property type="term" value="F:FMN binding"/>
    <property type="evidence" value="ECO:0007669"/>
    <property type="project" value="InterPro"/>
</dbReference>
<dbReference type="InterPro" id="IPR012349">
    <property type="entry name" value="Split_barrel_FMN-bd"/>
</dbReference>
<dbReference type="InterPro" id="IPR002563">
    <property type="entry name" value="Flavin_Rdtase-like_dom"/>
</dbReference>
<feature type="domain" description="Flavin reductase like" evidence="2">
    <location>
        <begin position="41"/>
        <end position="210"/>
    </location>
</feature>
<evidence type="ECO:0000256" key="1">
    <source>
        <dbReference type="ARBA" id="ARBA00023002"/>
    </source>
</evidence>
<dbReference type="PANTHER" id="PTHR30466">
    <property type="entry name" value="FLAVIN REDUCTASE"/>
    <property type="match status" value="1"/>
</dbReference>
<evidence type="ECO:0000313" key="3">
    <source>
        <dbReference type="EMBL" id="KTB07657.1"/>
    </source>
</evidence>
<dbReference type="Gene3D" id="2.30.110.10">
    <property type="entry name" value="Electron Transport, Fmn-binding Protein, Chain A"/>
    <property type="match status" value="1"/>
</dbReference>
<dbReference type="GO" id="GO:0042602">
    <property type="term" value="F:riboflavin reductase (NADPH) activity"/>
    <property type="evidence" value="ECO:0007669"/>
    <property type="project" value="TreeGrafter"/>
</dbReference>
<proteinExistence type="predicted"/>
<comment type="caution">
    <text evidence="3">The sequence shown here is derived from an EMBL/GenBank/DDBJ whole genome shotgun (WGS) entry which is preliminary data.</text>
</comment>
<dbReference type="VEuPathDB" id="FungiDB:GW608_G03069"/>
<accession>A0A0W0EK11</accession>
<gene>
    <name evidence="3" type="ORF">AO440_001617</name>
</gene>
<dbReference type="VEuPathDB" id="FungiDB:GVI51_G03069"/>
<dbReference type="SUPFAM" id="SSF50475">
    <property type="entry name" value="FMN-binding split barrel"/>
    <property type="match status" value="1"/>
</dbReference>
<name>A0A0W0EK11_CANGB</name>
<protein>
    <recommendedName>
        <fullName evidence="2">Flavin reductase like domain-containing protein</fullName>
    </recommendedName>
</protein>
<dbReference type="AlphaFoldDB" id="A0A0W0EK11"/>
<dbReference type="VEuPathDB" id="FungiDB:GWK60_G03069"/>
<evidence type="ECO:0000313" key="4">
    <source>
        <dbReference type="Proteomes" id="UP000054886"/>
    </source>
</evidence>
<evidence type="ECO:0000259" key="2">
    <source>
        <dbReference type="SMART" id="SM00903"/>
    </source>
</evidence>
<organism evidence="3 4">
    <name type="scientific">Candida glabrata</name>
    <name type="common">Yeast</name>
    <name type="synonym">Torulopsis glabrata</name>
    <dbReference type="NCBI Taxonomy" id="5478"/>
    <lineage>
        <taxon>Eukaryota</taxon>
        <taxon>Fungi</taxon>
        <taxon>Dikarya</taxon>
        <taxon>Ascomycota</taxon>
        <taxon>Saccharomycotina</taxon>
        <taxon>Saccharomycetes</taxon>
        <taxon>Saccharomycetales</taxon>
        <taxon>Saccharomycetaceae</taxon>
        <taxon>Nakaseomyces</taxon>
    </lineage>
</organism>
<dbReference type="Proteomes" id="UP000054886">
    <property type="component" value="Unassembled WGS sequence"/>
</dbReference>
<dbReference type="OrthoDB" id="2015405at2759"/>
<dbReference type="EMBL" id="LLZZ01000107">
    <property type="protein sequence ID" value="KTB07657.1"/>
    <property type="molecule type" value="Genomic_DNA"/>
</dbReference>
<sequence>MFPFVRLGVVRCLPLQHLVTKRCLSYGGKHVVTQQKFKESMAKVANQAMVLTAASPVGTSHELFHGLTISSMTSLALKPHPMIQFNLQLPSATSDTLHQNRYFAIHLLNPTNESIDIIRNFSKGALQGINRTMPFKDLEMNKHYMIHKIGNKTNYDLPILKEAQLAIICKKKNVFRVGDHEIWVGVVEDTIVMNDDTNGGVLYCNRNFHKLGSHI</sequence>
<dbReference type="VEuPathDB" id="FungiDB:B1J91_G03201g"/>
<dbReference type="Pfam" id="PF01613">
    <property type="entry name" value="Flavin_Reduct"/>
    <property type="match status" value="1"/>
</dbReference>